<gene>
    <name evidence="7" type="ORF">AWC19_18795</name>
</gene>
<evidence type="ECO:0000256" key="4">
    <source>
        <dbReference type="ARBA" id="ARBA00022679"/>
    </source>
</evidence>
<dbReference type="GO" id="GO:0008168">
    <property type="term" value="F:methyltransferase activity"/>
    <property type="evidence" value="ECO:0007669"/>
    <property type="project" value="UniProtKB-UniRule"/>
</dbReference>
<evidence type="ECO:0000256" key="1">
    <source>
        <dbReference type="ARBA" id="ARBA00003907"/>
    </source>
</evidence>
<proteinExistence type="inferred from homology"/>
<dbReference type="InterPro" id="IPR007213">
    <property type="entry name" value="Ppm1/Ppm2/Tcmp"/>
</dbReference>
<evidence type="ECO:0000313" key="7">
    <source>
        <dbReference type="EMBL" id="ORW18819.1"/>
    </source>
</evidence>
<comment type="similarity">
    <text evidence="2 6">Belongs to the UPF0677 family.</text>
</comment>
<keyword evidence="8" id="KW-1185">Reference proteome</keyword>
<keyword evidence="4 7" id="KW-0808">Transferase</keyword>
<evidence type="ECO:0000256" key="2">
    <source>
        <dbReference type="ARBA" id="ARBA00008138"/>
    </source>
</evidence>
<accession>A0A1X1Z649</accession>
<dbReference type="AlphaFoldDB" id="A0A1X1Z649"/>
<dbReference type="OrthoDB" id="9806164at2"/>
<dbReference type="InterPro" id="IPR029063">
    <property type="entry name" value="SAM-dependent_MTases_sf"/>
</dbReference>
<comment type="function">
    <text evidence="1 6">Exhibits S-adenosyl-L-methionine-dependent methyltransferase activity.</text>
</comment>
<organism evidence="7 8">
    <name type="scientific">Mycobacterium palustre</name>
    <dbReference type="NCBI Taxonomy" id="153971"/>
    <lineage>
        <taxon>Bacteria</taxon>
        <taxon>Bacillati</taxon>
        <taxon>Actinomycetota</taxon>
        <taxon>Actinomycetes</taxon>
        <taxon>Mycobacteriales</taxon>
        <taxon>Mycobacteriaceae</taxon>
        <taxon>Mycobacterium</taxon>
        <taxon>Mycobacterium simiae complex</taxon>
    </lineage>
</organism>
<dbReference type="InterPro" id="IPR011610">
    <property type="entry name" value="SAM_mthyl_Trfase_ML2640-like"/>
</dbReference>
<dbReference type="GO" id="GO:0032259">
    <property type="term" value="P:methylation"/>
    <property type="evidence" value="ECO:0007669"/>
    <property type="project" value="UniProtKB-KW"/>
</dbReference>
<dbReference type="Pfam" id="PF04072">
    <property type="entry name" value="LCM"/>
    <property type="match status" value="1"/>
</dbReference>
<dbReference type="STRING" id="153971.AWC19_18795"/>
<dbReference type="RefSeq" id="WP_085080618.1">
    <property type="nucleotide sequence ID" value="NZ_JACKRZ010000073.1"/>
</dbReference>
<reference evidence="7 8" key="1">
    <citation type="submission" date="2016-01" db="EMBL/GenBank/DDBJ databases">
        <title>The new phylogeny of the genus Mycobacterium.</title>
        <authorList>
            <person name="Tarcisio F."/>
            <person name="Conor M."/>
            <person name="Antonella G."/>
            <person name="Elisabetta G."/>
            <person name="Giulia F.S."/>
            <person name="Sara T."/>
            <person name="Anna F."/>
            <person name="Clotilde B."/>
            <person name="Roberto B."/>
            <person name="Veronica D.S."/>
            <person name="Fabio R."/>
            <person name="Monica P."/>
            <person name="Olivier J."/>
            <person name="Enrico T."/>
            <person name="Nicola S."/>
        </authorList>
    </citation>
    <scope>NUCLEOTIDE SEQUENCE [LARGE SCALE GENOMIC DNA]</scope>
    <source>
        <strain evidence="7 8">DSM 44572</strain>
    </source>
</reference>
<dbReference type="Proteomes" id="UP000193529">
    <property type="component" value="Unassembled WGS sequence"/>
</dbReference>
<dbReference type="SUPFAM" id="SSF53335">
    <property type="entry name" value="S-adenosyl-L-methionine-dependent methyltransferases"/>
    <property type="match status" value="1"/>
</dbReference>
<dbReference type="Gene3D" id="3.40.50.150">
    <property type="entry name" value="Vaccinia Virus protein VP39"/>
    <property type="match status" value="1"/>
</dbReference>
<name>A0A1X1Z649_9MYCO</name>
<dbReference type="PANTHER" id="PTHR43619">
    <property type="entry name" value="S-ADENOSYL-L-METHIONINE-DEPENDENT METHYLTRANSFERASE YKTD-RELATED"/>
    <property type="match status" value="1"/>
</dbReference>
<dbReference type="NCBIfam" id="TIGR00027">
    <property type="entry name" value="mthyl_TIGR00027"/>
    <property type="match status" value="1"/>
</dbReference>
<dbReference type="EMBL" id="LQPJ01000136">
    <property type="protein sequence ID" value="ORW18819.1"/>
    <property type="molecule type" value="Genomic_DNA"/>
</dbReference>
<dbReference type="EC" id="2.1.1.-" evidence="6"/>
<evidence type="ECO:0000313" key="8">
    <source>
        <dbReference type="Proteomes" id="UP000193529"/>
    </source>
</evidence>
<protein>
    <recommendedName>
        <fullName evidence="6">S-adenosyl-L-methionine-dependent methyltransferase</fullName>
        <ecNumber evidence="6">2.1.1.-</ecNumber>
    </recommendedName>
</protein>
<comment type="caution">
    <text evidence="7">The sequence shown here is derived from an EMBL/GenBank/DDBJ whole genome shotgun (WGS) entry which is preliminary data.</text>
</comment>
<evidence type="ECO:0000256" key="5">
    <source>
        <dbReference type="ARBA" id="ARBA00022691"/>
    </source>
</evidence>
<evidence type="ECO:0000256" key="6">
    <source>
        <dbReference type="RuleBase" id="RU362030"/>
    </source>
</evidence>
<keyword evidence="3 6" id="KW-0489">Methyltransferase</keyword>
<evidence type="ECO:0000256" key="3">
    <source>
        <dbReference type="ARBA" id="ARBA00022603"/>
    </source>
</evidence>
<sequence>MTDVDASLPPSLRTAGDSWTITELVGATALGVAAARAAETAGPNPLIRDEFAKTLVSAAGPAWVRLTDPGLAWLDGDEQGRRAHRLSIDYQAVRTHFFDAYFADAAGAGIRQVVILAAGLDSRAYRLDWPAGTVVYEIDQPKVLEYKADILESHGAVPAAVRRPVPVDLRDDWPAALTAAGFERTRPTAWLAEGLLPYLPSDAQDRLFEKFTALSAVGSRVAIEAFGMNSSSNTRRWRRMRERLGLDVNVEALTFHEPDRSDPGQWLTEHGWHVRAVNNREEMARLGRAVPQDLTDDAARSTLLRARLGDTS</sequence>
<keyword evidence="5 6" id="KW-0949">S-adenosyl-L-methionine</keyword>
<dbReference type="PANTHER" id="PTHR43619:SF2">
    <property type="entry name" value="S-ADENOSYL-L-METHIONINE-DEPENDENT METHYLTRANSFERASES SUPERFAMILY PROTEIN"/>
    <property type="match status" value="1"/>
</dbReference>